<feature type="signal peptide" evidence="2">
    <location>
        <begin position="1"/>
        <end position="20"/>
    </location>
</feature>
<dbReference type="PROSITE" id="PS51257">
    <property type="entry name" value="PROKAR_LIPOPROTEIN"/>
    <property type="match status" value="1"/>
</dbReference>
<keyword evidence="1 2" id="KW-0732">Signal</keyword>
<reference evidence="4" key="1">
    <citation type="submission" date="2021-01" db="EMBL/GenBank/DDBJ databases">
        <title>Genomic Encyclopedia of Type Strains, Phase IV (KMG-IV): sequencing the most valuable type-strain genomes for metagenomic binning, comparative biology and taxonomic classification.</title>
        <authorList>
            <person name="Goeker M."/>
        </authorList>
    </citation>
    <scope>NUCLEOTIDE SEQUENCE</scope>
    <source>
        <strain evidence="4">DSM 23230</strain>
    </source>
</reference>
<protein>
    <recommendedName>
        <fullName evidence="3">SbsA Ig-like domain-containing protein</fullName>
    </recommendedName>
</protein>
<feature type="chain" id="PRO_5039216498" description="SbsA Ig-like domain-containing protein" evidence="2">
    <location>
        <begin position="21"/>
        <end position="337"/>
    </location>
</feature>
<feature type="domain" description="SbsA Ig-like" evidence="3">
    <location>
        <begin position="114"/>
        <end position="211"/>
    </location>
</feature>
<evidence type="ECO:0000313" key="5">
    <source>
        <dbReference type="Proteomes" id="UP000774000"/>
    </source>
</evidence>
<sequence>MNKWGLVLIILLSLVLSACSDDSELSNNSNRVYLEIEQSNQYGATINPGNGYFVYDKGAIANIELEVVTGYNFEGWQGTNASELAAVESNNGQWKLNMDEDKNIRAELKLENFALATTSPVNGEEDIPYNLKKIILTFNNKLGISTTYPQINFSKVNASDDEGIDNRDFEIEDNQLIINLGGNFLDNSYLEFGEEYELEITNRILDEKGRSFAVPNIKFKIETVAPEAPFVGIDLIDANNQLEIFWQRTKDNLKGLGDKYAVEYRIYRSINDKEFSDEPYKIISLAEGDFQLDDLEIILREDINEDVDLFTNIYYYKVRAVNEYGKVSEFSNIVSTE</sequence>
<evidence type="ECO:0000259" key="3">
    <source>
        <dbReference type="Pfam" id="PF13205"/>
    </source>
</evidence>
<name>A0A939BQ56_9FIRM</name>
<dbReference type="Pfam" id="PF13205">
    <property type="entry name" value="Big_5"/>
    <property type="match status" value="1"/>
</dbReference>
<keyword evidence="5" id="KW-1185">Reference proteome</keyword>
<comment type="caution">
    <text evidence="4">The sequence shown here is derived from an EMBL/GenBank/DDBJ whole genome shotgun (WGS) entry which is preliminary data.</text>
</comment>
<dbReference type="EMBL" id="JAFBDQ010000016">
    <property type="protein sequence ID" value="MBM7557723.1"/>
    <property type="molecule type" value="Genomic_DNA"/>
</dbReference>
<dbReference type="InterPro" id="IPR032812">
    <property type="entry name" value="SbsA_Ig"/>
</dbReference>
<organism evidence="4 5">
    <name type="scientific">Halanaerobacter jeridensis</name>
    <dbReference type="NCBI Taxonomy" id="706427"/>
    <lineage>
        <taxon>Bacteria</taxon>
        <taxon>Bacillati</taxon>
        <taxon>Bacillota</taxon>
        <taxon>Clostridia</taxon>
        <taxon>Halanaerobiales</taxon>
        <taxon>Halobacteroidaceae</taxon>
        <taxon>Halanaerobacter</taxon>
    </lineage>
</organism>
<dbReference type="AlphaFoldDB" id="A0A939BQ56"/>
<evidence type="ECO:0000313" key="4">
    <source>
        <dbReference type="EMBL" id="MBM7557723.1"/>
    </source>
</evidence>
<dbReference type="Proteomes" id="UP000774000">
    <property type="component" value="Unassembled WGS sequence"/>
</dbReference>
<dbReference type="Gene3D" id="2.60.40.10">
    <property type="entry name" value="Immunoglobulins"/>
    <property type="match status" value="1"/>
</dbReference>
<proteinExistence type="predicted"/>
<evidence type="ECO:0000256" key="2">
    <source>
        <dbReference type="SAM" id="SignalP"/>
    </source>
</evidence>
<accession>A0A939BQ56</accession>
<dbReference type="InterPro" id="IPR013783">
    <property type="entry name" value="Ig-like_fold"/>
</dbReference>
<dbReference type="RefSeq" id="WP_204702470.1">
    <property type="nucleotide sequence ID" value="NZ_JAFBDQ010000016.1"/>
</dbReference>
<evidence type="ECO:0000256" key="1">
    <source>
        <dbReference type="ARBA" id="ARBA00022729"/>
    </source>
</evidence>
<gene>
    <name evidence="4" type="ORF">JOC47_002589</name>
</gene>